<sequence length="395" mass="41290">MSVSDDQRPAATTDFVAANAHAFGPARHLRSRTKVLPEHARGHNRALVLQTLYHSGAMSRADLSRETGLTRVTISDLVAEFIADGIVVEIGVREAVGPGKPPILIDIDRVGHQIIGLDLSGPTAFEGAVLSLDGDVLERRQVPRPATPDGDAAYDALRGLAQTLVEIATQPVLGVGIGTPGVVRPDGLVLSSPNLGWTDFPLEAKLSAELDLPVLARNDANAAVLAEYTFGEAEADFMLIKIGRGVGAGLITGSQPLLGSRFAAGEIGHVVVGTDGGPRCACGKIGCLEAWLSVSRMQEAIDADPAAREEILRDSGTRMAIAIAPIVAALDLSEVVLSGPAELLDGTLIDAAVETLHARTLEGVFEDVMVRLTRQDDIVLRGAAVMVLSGQLGVS</sequence>
<evidence type="ECO:0000313" key="2">
    <source>
        <dbReference type="EMBL" id="WWS83575.1"/>
    </source>
</evidence>
<dbReference type="EMBL" id="CP146240">
    <property type="protein sequence ID" value="WWS83575.1"/>
    <property type="molecule type" value="Genomic_DNA"/>
</dbReference>
<dbReference type="PROSITE" id="PS01125">
    <property type="entry name" value="ROK"/>
    <property type="match status" value="1"/>
</dbReference>
<evidence type="ECO:0000256" key="1">
    <source>
        <dbReference type="ARBA" id="ARBA00006479"/>
    </source>
</evidence>
<dbReference type="InterPro" id="IPR043129">
    <property type="entry name" value="ATPase_NBD"/>
</dbReference>
<accession>A0ABZ2HNM8</accession>
<dbReference type="InterPro" id="IPR036388">
    <property type="entry name" value="WH-like_DNA-bd_sf"/>
</dbReference>
<protein>
    <submittedName>
        <fullName evidence="2">ROK family transcriptional regulator</fullName>
    </submittedName>
</protein>
<organism evidence="2 3">
    <name type="scientific">Microbacterium paraoxydans</name>
    <dbReference type="NCBI Taxonomy" id="199592"/>
    <lineage>
        <taxon>Bacteria</taxon>
        <taxon>Bacillati</taxon>
        <taxon>Actinomycetota</taxon>
        <taxon>Actinomycetes</taxon>
        <taxon>Micrococcales</taxon>
        <taxon>Microbacteriaceae</taxon>
        <taxon>Microbacterium</taxon>
    </lineage>
</organism>
<proteinExistence type="inferred from homology"/>
<dbReference type="InterPro" id="IPR049874">
    <property type="entry name" value="ROK_cs"/>
</dbReference>
<evidence type="ECO:0000313" key="3">
    <source>
        <dbReference type="Proteomes" id="UP001377573"/>
    </source>
</evidence>
<dbReference type="Pfam" id="PF00480">
    <property type="entry name" value="ROK"/>
    <property type="match status" value="1"/>
</dbReference>
<dbReference type="RefSeq" id="WP_025103794.1">
    <property type="nucleotide sequence ID" value="NZ_CP064873.1"/>
</dbReference>
<gene>
    <name evidence="2" type="ORF">V8Z62_09630</name>
</gene>
<reference evidence="2 3" key="1">
    <citation type="submission" date="2024-02" db="EMBL/GenBank/DDBJ databases">
        <authorList>
            <person name="Alasadi S."/>
            <person name="Hussein S.A."/>
        </authorList>
    </citation>
    <scope>NUCLEOTIDE SEQUENCE [LARGE SCALE GENOMIC DNA]</scope>
    <source>
        <strain evidence="2 3">GJ_SRA_44_2022</strain>
    </source>
</reference>
<dbReference type="InterPro" id="IPR036390">
    <property type="entry name" value="WH_DNA-bd_sf"/>
</dbReference>
<dbReference type="SUPFAM" id="SSF46785">
    <property type="entry name" value="Winged helix' DNA-binding domain"/>
    <property type="match status" value="1"/>
</dbReference>
<name>A0ABZ2HNM8_9MICO</name>
<keyword evidence="3" id="KW-1185">Reference proteome</keyword>
<dbReference type="SUPFAM" id="SSF53067">
    <property type="entry name" value="Actin-like ATPase domain"/>
    <property type="match status" value="1"/>
</dbReference>
<dbReference type="Gene3D" id="3.30.420.40">
    <property type="match status" value="3"/>
</dbReference>
<dbReference type="InterPro" id="IPR000600">
    <property type="entry name" value="ROK"/>
</dbReference>
<comment type="similarity">
    <text evidence="1">Belongs to the ROK (NagC/XylR) family.</text>
</comment>
<dbReference type="Proteomes" id="UP001377573">
    <property type="component" value="Chromosome"/>
</dbReference>
<dbReference type="Gene3D" id="1.10.10.10">
    <property type="entry name" value="Winged helix-like DNA-binding domain superfamily/Winged helix DNA-binding domain"/>
    <property type="match status" value="1"/>
</dbReference>
<dbReference type="PANTHER" id="PTHR18964">
    <property type="entry name" value="ROK (REPRESSOR, ORF, KINASE) FAMILY"/>
    <property type="match status" value="1"/>
</dbReference>
<dbReference type="PANTHER" id="PTHR18964:SF149">
    <property type="entry name" value="BIFUNCTIONAL UDP-N-ACETYLGLUCOSAMINE 2-EPIMERASE_N-ACETYLMANNOSAMINE KINASE"/>
    <property type="match status" value="1"/>
</dbReference>